<dbReference type="GO" id="GO:0005840">
    <property type="term" value="C:ribosome"/>
    <property type="evidence" value="ECO:0007669"/>
    <property type="project" value="UniProtKB-KW"/>
</dbReference>
<dbReference type="GO" id="GO:0003723">
    <property type="term" value="F:RNA binding"/>
    <property type="evidence" value="ECO:0007669"/>
    <property type="project" value="InterPro"/>
</dbReference>
<keyword evidence="3 6" id="KW-0687">Ribonucleoprotein</keyword>
<dbReference type="STRING" id="1797579.A2996_02020"/>
<dbReference type="AlphaFoldDB" id="A0A1F5EPY4"/>
<evidence type="ECO:0000256" key="7">
    <source>
        <dbReference type="RuleBase" id="RU003823"/>
    </source>
</evidence>
<keyword evidence="2 6" id="KW-0689">Ribosomal protein</keyword>
<evidence type="ECO:0000256" key="8">
    <source>
        <dbReference type="SAM" id="MobiDB-lite"/>
    </source>
</evidence>
<dbReference type="Pfam" id="PF03719">
    <property type="entry name" value="Ribosomal_S5_C"/>
    <property type="match status" value="1"/>
</dbReference>
<dbReference type="Pfam" id="PF00333">
    <property type="entry name" value="Ribosomal_S5"/>
    <property type="match status" value="1"/>
</dbReference>
<dbReference type="GO" id="GO:1990904">
    <property type="term" value="C:ribonucleoprotein complex"/>
    <property type="evidence" value="ECO:0007669"/>
    <property type="project" value="UniProtKB-UniRule"/>
</dbReference>
<evidence type="ECO:0000256" key="1">
    <source>
        <dbReference type="ARBA" id="ARBA00008945"/>
    </source>
</evidence>
<evidence type="ECO:0000256" key="3">
    <source>
        <dbReference type="ARBA" id="ARBA00023274"/>
    </source>
</evidence>
<dbReference type="GO" id="GO:0003735">
    <property type="term" value="F:structural constituent of ribosome"/>
    <property type="evidence" value="ECO:0007669"/>
    <property type="project" value="UniProtKB-UniRule"/>
</dbReference>
<dbReference type="Gene3D" id="3.30.160.20">
    <property type="match status" value="1"/>
</dbReference>
<dbReference type="Proteomes" id="UP000176865">
    <property type="component" value="Unassembled WGS sequence"/>
</dbReference>
<gene>
    <name evidence="10" type="ORF">A2996_02020</name>
</gene>
<sequence>MEKQEEKNNIVVEADVKEENNSVAVEVAGDNSDSKKPFLKKNFKSRKPRTKPERQKSEFDQKIIDIRRVTRVVKGGRRFSFSVAMILGNRKGSVGVGLGKASDTSLAIDKAMRDAKRKMVRVKLTKDMTIPHEVGAKYCASDVVIRPAKGRGVVAGSSLRSVLELAGVKEVGGKVLSRSKNKINNARAAIKALSKLK</sequence>
<dbReference type="FunFam" id="3.30.230.10:FF:000002">
    <property type="entry name" value="30S ribosomal protein S5"/>
    <property type="match status" value="1"/>
</dbReference>
<dbReference type="SUPFAM" id="SSF54211">
    <property type="entry name" value="Ribosomal protein S5 domain 2-like"/>
    <property type="match status" value="1"/>
</dbReference>
<dbReference type="Gene3D" id="3.30.230.10">
    <property type="match status" value="1"/>
</dbReference>
<dbReference type="InterPro" id="IPR014721">
    <property type="entry name" value="Ribsml_uS5_D2-typ_fold_subgr"/>
</dbReference>
<dbReference type="GO" id="GO:0006412">
    <property type="term" value="P:translation"/>
    <property type="evidence" value="ECO:0007669"/>
    <property type="project" value="InterPro"/>
</dbReference>
<evidence type="ECO:0000256" key="6">
    <source>
        <dbReference type="PROSITE-ProRule" id="PRU00268"/>
    </source>
</evidence>
<dbReference type="GO" id="GO:0005737">
    <property type="term" value="C:cytoplasm"/>
    <property type="evidence" value="ECO:0007669"/>
    <property type="project" value="UniProtKB-ARBA"/>
</dbReference>
<evidence type="ECO:0000256" key="5">
    <source>
        <dbReference type="ARBA" id="ARBA00035519"/>
    </source>
</evidence>
<protein>
    <recommendedName>
        <fullName evidence="4">Small ribosomal subunit protein uS5</fullName>
    </recommendedName>
    <alternativeName>
        <fullName evidence="5">30S ribosomal protein S5</fullName>
    </alternativeName>
</protein>
<proteinExistence type="inferred from homology"/>
<reference evidence="10 11" key="1">
    <citation type="journal article" date="2016" name="Nat. Commun.">
        <title>Thousands of microbial genomes shed light on interconnected biogeochemical processes in an aquifer system.</title>
        <authorList>
            <person name="Anantharaman K."/>
            <person name="Brown C.T."/>
            <person name="Hug L.A."/>
            <person name="Sharon I."/>
            <person name="Castelle C.J."/>
            <person name="Probst A.J."/>
            <person name="Thomas B.C."/>
            <person name="Singh A."/>
            <person name="Wilkins M.J."/>
            <person name="Karaoz U."/>
            <person name="Brodie E.L."/>
            <person name="Williams K.H."/>
            <person name="Hubbard S.S."/>
            <person name="Banfield J.F."/>
        </authorList>
    </citation>
    <scope>NUCLEOTIDE SEQUENCE [LARGE SCALE GENOMIC DNA]</scope>
</reference>
<feature type="domain" description="S5 DRBM" evidence="9">
    <location>
        <begin position="59"/>
        <end position="122"/>
    </location>
</feature>
<dbReference type="PANTHER" id="PTHR48277">
    <property type="entry name" value="MITOCHONDRIAL RIBOSOMAL PROTEIN S5"/>
    <property type="match status" value="1"/>
</dbReference>
<name>A0A1F5EPY4_9BACT</name>
<dbReference type="PANTHER" id="PTHR48277:SF1">
    <property type="entry name" value="MITOCHONDRIAL RIBOSOMAL PROTEIN S5"/>
    <property type="match status" value="1"/>
</dbReference>
<evidence type="ECO:0000313" key="11">
    <source>
        <dbReference type="Proteomes" id="UP000176865"/>
    </source>
</evidence>
<comment type="caution">
    <text evidence="10">The sequence shown here is derived from an EMBL/GenBank/DDBJ whole genome shotgun (WGS) entry which is preliminary data.</text>
</comment>
<evidence type="ECO:0000256" key="4">
    <source>
        <dbReference type="ARBA" id="ARBA00035255"/>
    </source>
</evidence>
<evidence type="ECO:0000256" key="2">
    <source>
        <dbReference type="ARBA" id="ARBA00022980"/>
    </source>
</evidence>
<evidence type="ECO:0000313" key="10">
    <source>
        <dbReference type="EMBL" id="OGD69458.1"/>
    </source>
</evidence>
<dbReference type="SUPFAM" id="SSF54768">
    <property type="entry name" value="dsRNA-binding domain-like"/>
    <property type="match status" value="1"/>
</dbReference>
<evidence type="ECO:0000259" key="9">
    <source>
        <dbReference type="PROSITE" id="PS50881"/>
    </source>
</evidence>
<accession>A0A1F5EPY4</accession>
<dbReference type="InterPro" id="IPR020568">
    <property type="entry name" value="Ribosomal_Su5_D2-typ_SF"/>
</dbReference>
<dbReference type="PROSITE" id="PS50881">
    <property type="entry name" value="S5_DSRBD"/>
    <property type="match status" value="1"/>
</dbReference>
<dbReference type="InterPro" id="IPR005324">
    <property type="entry name" value="Ribosomal_uS5_C"/>
</dbReference>
<comment type="similarity">
    <text evidence="1 7">Belongs to the universal ribosomal protein uS5 family.</text>
</comment>
<dbReference type="InterPro" id="IPR013810">
    <property type="entry name" value="Ribosomal_uS5_N"/>
</dbReference>
<dbReference type="EMBL" id="MFAB01000002">
    <property type="protein sequence ID" value="OGD69458.1"/>
    <property type="molecule type" value="Genomic_DNA"/>
</dbReference>
<feature type="region of interest" description="Disordered" evidence="8">
    <location>
        <begin position="26"/>
        <end position="58"/>
    </location>
</feature>
<feature type="compositionally biased region" description="Basic residues" evidence="8">
    <location>
        <begin position="37"/>
        <end position="49"/>
    </location>
</feature>
<dbReference type="InterPro" id="IPR000851">
    <property type="entry name" value="Ribosomal_uS5"/>
</dbReference>
<organism evidence="10 11">
    <name type="scientific">Candidatus Campbellbacteria bacterium RIFCSPLOWO2_01_FULL_34_15</name>
    <dbReference type="NCBI Taxonomy" id="1797579"/>
    <lineage>
        <taxon>Bacteria</taxon>
        <taxon>Candidatus Campbelliibacteriota</taxon>
    </lineage>
</organism>